<dbReference type="GO" id="GO:0003729">
    <property type="term" value="F:mRNA binding"/>
    <property type="evidence" value="ECO:0007669"/>
    <property type="project" value="TreeGrafter"/>
</dbReference>
<dbReference type="GO" id="GO:0005634">
    <property type="term" value="C:nucleus"/>
    <property type="evidence" value="ECO:0007669"/>
    <property type="project" value="TreeGrafter"/>
</dbReference>
<dbReference type="InterPro" id="IPR045071">
    <property type="entry name" value="BBP-like"/>
</dbReference>
<dbReference type="GO" id="GO:0048024">
    <property type="term" value="P:regulation of mRNA splicing, via spliceosome"/>
    <property type="evidence" value="ECO:0007669"/>
    <property type="project" value="TreeGrafter"/>
</dbReference>
<protein>
    <submittedName>
        <fullName evidence="2">K Homology domain-containing protein</fullName>
    </submittedName>
</protein>
<dbReference type="Proteomes" id="UP000887569">
    <property type="component" value="Unplaced"/>
</dbReference>
<organism evidence="1 2">
    <name type="scientific">Parascaris univalens</name>
    <name type="common">Nematode worm</name>
    <dbReference type="NCBI Taxonomy" id="6257"/>
    <lineage>
        <taxon>Eukaryota</taxon>
        <taxon>Metazoa</taxon>
        <taxon>Ecdysozoa</taxon>
        <taxon>Nematoda</taxon>
        <taxon>Chromadorea</taxon>
        <taxon>Rhabditida</taxon>
        <taxon>Spirurina</taxon>
        <taxon>Ascaridomorpha</taxon>
        <taxon>Ascaridoidea</taxon>
        <taxon>Ascarididae</taxon>
        <taxon>Parascaris</taxon>
    </lineage>
</organism>
<keyword evidence="1" id="KW-1185">Reference proteome</keyword>
<sequence length="349" mass="38737">MATMRIDGQLNKLWSDCEQYLRDARGLARTSQRAAGSRTVVVSDSSFAKYTTEHLASLVREREVASYLPNLFPLCVRLLEAEVDDVCVALFHKELQLEGLPTPKGVTVKAVKKIYVQDNDFSVIHFVERIFGPQGITARQLKETAGCILKLRGRSSALQSFKRGINDGWEDDNDKPHIFLECEDAINRVFLRLSVCVTYVTKLLLPAHVWVDSVKNDQLAQLLSPINTTVFSQSSLENGANMAAAGVIGIMHTQHELQPMCAKNKAEIDVDAISGQWCNFWYYVWMKKMLDMSTALMCEESAHGSDGVSHMGSSVMANSEEAVVTNVHANGFMSGAFEVTRTPPNSPVF</sequence>
<reference evidence="2" key="1">
    <citation type="submission" date="2022-11" db="UniProtKB">
        <authorList>
            <consortium name="WormBaseParasite"/>
        </authorList>
    </citation>
    <scope>IDENTIFICATION</scope>
</reference>
<dbReference type="Gene3D" id="3.30.1370.10">
    <property type="entry name" value="K Homology domain, type 1"/>
    <property type="match status" value="1"/>
</dbReference>
<dbReference type="InterPro" id="IPR036612">
    <property type="entry name" value="KH_dom_type_1_sf"/>
</dbReference>
<dbReference type="AlphaFoldDB" id="A0A914ZGL6"/>
<accession>A0A914ZGL6</accession>
<dbReference type="PANTHER" id="PTHR11208">
    <property type="entry name" value="RNA-BINDING PROTEIN RELATED"/>
    <property type="match status" value="1"/>
</dbReference>
<dbReference type="WBParaSite" id="PgB02X_g016_t02">
    <property type="protein sequence ID" value="PgB02X_g016_t02"/>
    <property type="gene ID" value="PgB02X_g016"/>
</dbReference>
<dbReference type="PANTHER" id="PTHR11208:SF125">
    <property type="entry name" value="KH DOMAIN-CONTAINING RNA-BINDING PROTEIN QKI"/>
    <property type="match status" value="1"/>
</dbReference>
<proteinExistence type="predicted"/>
<evidence type="ECO:0000313" key="1">
    <source>
        <dbReference type="Proteomes" id="UP000887569"/>
    </source>
</evidence>
<name>A0A914ZGL6_PARUN</name>
<dbReference type="Gene3D" id="1.20.5.4010">
    <property type="match status" value="1"/>
</dbReference>
<dbReference type="SUPFAM" id="SSF54791">
    <property type="entry name" value="Eukaryotic type KH-domain (KH-domain type I)"/>
    <property type="match status" value="1"/>
</dbReference>
<evidence type="ECO:0000313" key="2">
    <source>
        <dbReference type="WBParaSite" id="PgB02X_g016_t02"/>
    </source>
</evidence>